<name>A0A2S9XIV2_9BACT</name>
<protein>
    <submittedName>
        <fullName evidence="4">Aerobactin synthase</fullName>
        <ecNumber evidence="4">6.3.2.39</ecNumber>
    </submittedName>
</protein>
<dbReference type="Proteomes" id="UP000237968">
    <property type="component" value="Unassembled WGS sequence"/>
</dbReference>
<comment type="caution">
    <text evidence="4">The sequence shown here is derived from an EMBL/GenBank/DDBJ whole genome shotgun (WGS) entry which is preliminary data.</text>
</comment>
<dbReference type="InterPro" id="IPR022770">
    <property type="entry name" value="IucA/IucC-like_C"/>
</dbReference>
<evidence type="ECO:0000259" key="2">
    <source>
        <dbReference type="Pfam" id="PF04183"/>
    </source>
</evidence>
<evidence type="ECO:0000313" key="4">
    <source>
        <dbReference type="EMBL" id="PRP92611.1"/>
    </source>
</evidence>
<dbReference type="Pfam" id="PF04183">
    <property type="entry name" value="IucA_IucC"/>
    <property type="match status" value="1"/>
</dbReference>
<dbReference type="EC" id="6.3.2.39" evidence="4"/>
<dbReference type="InterPro" id="IPR007310">
    <property type="entry name" value="Aerobactin_biosyn_IucA/IucC_N"/>
</dbReference>
<dbReference type="RefSeq" id="WP_106394046.1">
    <property type="nucleotide sequence ID" value="NZ_PVNK01000207.1"/>
</dbReference>
<feature type="domain" description="Aerobactin siderophore biosynthesis IucA/IucC-like C-terminal" evidence="3">
    <location>
        <begin position="406"/>
        <end position="561"/>
    </location>
</feature>
<accession>A0A2S9XIV2</accession>
<organism evidence="4 5">
    <name type="scientific">Enhygromyxa salina</name>
    <dbReference type="NCBI Taxonomy" id="215803"/>
    <lineage>
        <taxon>Bacteria</taxon>
        <taxon>Pseudomonadati</taxon>
        <taxon>Myxococcota</taxon>
        <taxon>Polyangia</taxon>
        <taxon>Nannocystales</taxon>
        <taxon>Nannocystaceae</taxon>
        <taxon>Enhygromyxa</taxon>
    </lineage>
</organism>
<dbReference type="GO" id="GO:0019290">
    <property type="term" value="P:siderophore biosynthetic process"/>
    <property type="evidence" value="ECO:0007669"/>
    <property type="project" value="InterPro"/>
</dbReference>
<dbReference type="OrthoDB" id="495728at2"/>
<dbReference type="EMBL" id="PVNK01000207">
    <property type="protein sequence ID" value="PRP92611.1"/>
    <property type="molecule type" value="Genomic_DNA"/>
</dbReference>
<gene>
    <name evidence="4" type="primary">iucC</name>
    <name evidence="4" type="ORF">ENSA5_47920</name>
</gene>
<dbReference type="PANTHER" id="PTHR34384">
    <property type="entry name" value="L-2,3-DIAMINOPROPANOATE--CITRATE LIGASE"/>
    <property type="match status" value="1"/>
</dbReference>
<dbReference type="PANTHER" id="PTHR34384:SF6">
    <property type="entry name" value="STAPHYLOFERRIN B SYNTHASE"/>
    <property type="match status" value="1"/>
</dbReference>
<dbReference type="Pfam" id="PF06276">
    <property type="entry name" value="FhuF"/>
    <property type="match status" value="1"/>
</dbReference>
<evidence type="ECO:0000313" key="5">
    <source>
        <dbReference type="Proteomes" id="UP000237968"/>
    </source>
</evidence>
<sequence length="583" mass="64425">MIGASDDWREAWRLANARRLAQAIGELSFEGLLAPERLDDDRFRLSLGDAIEYRFHARASAWGGVHVEREGIERRVGASEFSPVDSPLQLLFDAREQLGATPELLSEWFTEIHNGLLAEAQQCEALRERDAAALAELDGVSLERCLDGHPKLIAHRGRIGWGVDALRAYAPEFEGELRLQWLVVDPELARSSGAAARGRELVSESCDEREQARLLERLATRAPALAGPGVLVPVHPWQWQHHVAAHYGRWLGSGAIVALGSFGDRYAPRLSLRTLANLDRPERADLKLALTILNTSCWRGLPGRDIARGSGIAVALRALVAADPNLAKVRILGDLGGVHVPHPDFEALDTAPYRVRELLGAIWRTSARSQLARDEAEIPAAALHQRDLAGTPLLRVWVERSGLSLSAWLSALFEHTAVPLYHLLCAHGLGVIAHGQNLGLIFVQNRPTGIVLRDFHGDLRRRESVRFAPGSALDQLTGLPDEHVLHDLYTGYFVSVLRFVAPLLERSFGLAEAEFLALLRRSLRRYQDAHPELHEAFERLDLLQPTMARICLNRARLRVNHGGGALRPLPVLGPPLQNPLSGQ</sequence>
<proteinExistence type="predicted"/>
<reference evidence="4 5" key="1">
    <citation type="submission" date="2018-03" db="EMBL/GenBank/DDBJ databases">
        <title>Draft Genome Sequences of the Obligatory Marine Myxobacteria Enhygromyxa salina SWB005.</title>
        <authorList>
            <person name="Poehlein A."/>
            <person name="Moghaddam J.A."/>
            <person name="Harms H."/>
            <person name="Alanjari M."/>
            <person name="Koenig G.M."/>
            <person name="Daniel R."/>
            <person name="Schaeberle T.F."/>
        </authorList>
    </citation>
    <scope>NUCLEOTIDE SEQUENCE [LARGE SCALE GENOMIC DNA]</scope>
    <source>
        <strain evidence="4 5">SWB005</strain>
    </source>
</reference>
<evidence type="ECO:0000259" key="3">
    <source>
        <dbReference type="Pfam" id="PF06276"/>
    </source>
</evidence>
<comment type="pathway">
    <text evidence="1">Siderophore biosynthesis.</text>
</comment>
<dbReference type="GO" id="GO:0016881">
    <property type="term" value="F:acid-amino acid ligase activity"/>
    <property type="evidence" value="ECO:0007669"/>
    <property type="project" value="UniProtKB-ARBA"/>
</dbReference>
<dbReference type="InterPro" id="IPR037455">
    <property type="entry name" value="LucA/IucC-like"/>
</dbReference>
<keyword evidence="4" id="KW-0436">Ligase</keyword>
<dbReference type="Gene3D" id="1.10.510.40">
    <property type="match status" value="1"/>
</dbReference>
<dbReference type="Gene3D" id="3.30.310.280">
    <property type="match status" value="1"/>
</dbReference>
<feature type="domain" description="Aerobactin siderophore biosynthesis IucA/IucC N-terminal" evidence="2">
    <location>
        <begin position="143"/>
        <end position="384"/>
    </location>
</feature>
<dbReference type="Gene3D" id="6.10.250.3370">
    <property type="match status" value="1"/>
</dbReference>
<dbReference type="AlphaFoldDB" id="A0A2S9XIV2"/>
<evidence type="ECO:0000256" key="1">
    <source>
        <dbReference type="ARBA" id="ARBA00004924"/>
    </source>
</evidence>
<keyword evidence="5" id="KW-1185">Reference proteome</keyword>